<evidence type="ECO:0000313" key="1">
    <source>
        <dbReference type="EMBL" id="AGP35396.1"/>
    </source>
</evidence>
<organism evidence="1 2">
    <name type="scientific">Sorangium cellulosum So0157-2</name>
    <dbReference type="NCBI Taxonomy" id="1254432"/>
    <lineage>
        <taxon>Bacteria</taxon>
        <taxon>Pseudomonadati</taxon>
        <taxon>Myxococcota</taxon>
        <taxon>Polyangia</taxon>
        <taxon>Polyangiales</taxon>
        <taxon>Polyangiaceae</taxon>
        <taxon>Sorangium</taxon>
    </lineage>
</organism>
<dbReference type="STRING" id="1254432.SCE1572_13200"/>
<dbReference type="HOGENOM" id="CLU_3333119_0_0_7"/>
<gene>
    <name evidence="1" type="ORF">SCE1572_13200</name>
</gene>
<accession>S4XSN6</accession>
<protein>
    <submittedName>
        <fullName evidence="1">Uncharacterized protein</fullName>
    </submittedName>
</protein>
<dbReference type="Proteomes" id="UP000014803">
    <property type="component" value="Chromosome"/>
</dbReference>
<evidence type="ECO:0000313" key="2">
    <source>
        <dbReference type="Proteomes" id="UP000014803"/>
    </source>
</evidence>
<name>S4XSN6_SORCE</name>
<sequence length="38" mass="4420">MYFILPDSTPVPNLWATRTRRPMWFVTGVWSCTLSVCS</sequence>
<reference evidence="1 2" key="1">
    <citation type="journal article" date="2013" name="Sci. Rep.">
        <title>Extraordinary expansion of a Sorangium cellulosum genome from an alkaline milieu.</title>
        <authorList>
            <person name="Han K."/>
            <person name="Li Z.F."/>
            <person name="Peng R."/>
            <person name="Zhu L.P."/>
            <person name="Zhou T."/>
            <person name="Wang L.G."/>
            <person name="Li S.G."/>
            <person name="Zhang X.B."/>
            <person name="Hu W."/>
            <person name="Wu Z.H."/>
            <person name="Qin N."/>
            <person name="Li Y.Z."/>
        </authorList>
    </citation>
    <scope>NUCLEOTIDE SEQUENCE [LARGE SCALE GENOMIC DNA]</scope>
    <source>
        <strain evidence="1 2">So0157-2</strain>
    </source>
</reference>
<dbReference type="AlphaFoldDB" id="S4XSN6"/>
<dbReference type="KEGG" id="scu:SCE1572_13200"/>
<dbReference type="EMBL" id="CP003969">
    <property type="protein sequence ID" value="AGP35396.1"/>
    <property type="molecule type" value="Genomic_DNA"/>
</dbReference>
<proteinExistence type="predicted"/>